<dbReference type="Gene3D" id="2.40.50.100">
    <property type="match status" value="1"/>
</dbReference>
<reference evidence="3" key="1">
    <citation type="submission" date="2021-01" db="EMBL/GenBank/DDBJ databases">
        <authorList>
            <person name="Corre E."/>
            <person name="Pelletier E."/>
            <person name="Niang G."/>
            <person name="Scheremetjew M."/>
            <person name="Finn R."/>
            <person name="Kale V."/>
            <person name="Holt S."/>
            <person name="Cochrane G."/>
            <person name="Meng A."/>
            <person name="Brown T."/>
            <person name="Cohen L."/>
        </authorList>
    </citation>
    <scope>NUCLEOTIDE SEQUENCE</scope>
    <source>
        <strain evidence="3">CCMP1594</strain>
    </source>
</reference>
<dbReference type="PANTHER" id="PTHR13651:SF0">
    <property type="entry name" value="PROTEIN ABITRAM"/>
    <property type="match status" value="1"/>
</dbReference>
<dbReference type="InterPro" id="IPR039169">
    <property type="entry name" value="Abitram"/>
</dbReference>
<evidence type="ECO:0000313" key="2">
    <source>
        <dbReference type="EMBL" id="CAE0793071.1"/>
    </source>
</evidence>
<dbReference type="GO" id="GO:0005634">
    <property type="term" value="C:nucleus"/>
    <property type="evidence" value="ECO:0007669"/>
    <property type="project" value="TreeGrafter"/>
</dbReference>
<name>A0A6T1QXT6_9EUGL</name>
<sequence length="277" mass="30344">MNDQSDRALWRPAPCITSKETQYTRTFILDFRKEPFADQYVLRHHNDVCLIGLAESHFLLRPDASPIKEVTYQFGKRNRLADVHPSGKKKQGCFMCNPDTLLCEVRQENGDTYRVFSGVNGWLFELNERIITNPRLLRHSPYALGHVAIIFPKDRKSIKRLNEFTSETEYMEMIRAGRHLQPVPAKPPKPSPANSTTERSVRPAPDPSAIPSSTAGANADAPAPSTAGGSACAAPAAGTIPSSTADANAAAVCDPRPDLSTDPEPPAATDPTPFPQQ</sequence>
<proteinExistence type="predicted"/>
<evidence type="ECO:0000256" key="1">
    <source>
        <dbReference type="SAM" id="MobiDB-lite"/>
    </source>
</evidence>
<feature type="compositionally biased region" description="Low complexity" evidence="1">
    <location>
        <begin position="219"/>
        <end position="239"/>
    </location>
</feature>
<gene>
    <name evidence="2" type="ORF">EGYM00163_LOCUS4187</name>
    <name evidence="3" type="ORF">EGYM00163_LOCUS4188</name>
</gene>
<evidence type="ECO:0008006" key="4">
    <source>
        <dbReference type="Google" id="ProtNLM"/>
    </source>
</evidence>
<dbReference type="EMBL" id="HBJA01013236">
    <property type="protein sequence ID" value="CAE0793071.1"/>
    <property type="molecule type" value="Transcribed_RNA"/>
</dbReference>
<evidence type="ECO:0000313" key="3">
    <source>
        <dbReference type="EMBL" id="CAE0793072.1"/>
    </source>
</evidence>
<dbReference type="EMBL" id="HBJA01013237">
    <property type="protein sequence ID" value="CAE0793072.1"/>
    <property type="molecule type" value="Transcribed_RNA"/>
</dbReference>
<feature type="compositionally biased region" description="Pro residues" evidence="1">
    <location>
        <begin position="263"/>
        <end position="277"/>
    </location>
</feature>
<dbReference type="InterPro" id="IPR011053">
    <property type="entry name" value="Single_hybrid_motif"/>
</dbReference>
<organism evidence="3">
    <name type="scientific">Eutreptiella gymnastica</name>
    <dbReference type="NCBI Taxonomy" id="73025"/>
    <lineage>
        <taxon>Eukaryota</taxon>
        <taxon>Discoba</taxon>
        <taxon>Euglenozoa</taxon>
        <taxon>Euglenida</taxon>
        <taxon>Spirocuta</taxon>
        <taxon>Euglenophyceae</taxon>
        <taxon>Eutreptiales</taxon>
        <taxon>Eutreptiaceae</taxon>
        <taxon>Eutreptiella</taxon>
    </lineage>
</organism>
<dbReference type="PANTHER" id="PTHR13651">
    <property type="entry name" value="PROTEIN ABITRAM"/>
    <property type="match status" value="1"/>
</dbReference>
<feature type="region of interest" description="Disordered" evidence="1">
    <location>
        <begin position="180"/>
        <end position="277"/>
    </location>
</feature>
<dbReference type="AlphaFoldDB" id="A0A6T1QXT6"/>
<dbReference type="SUPFAM" id="SSF51230">
    <property type="entry name" value="Single hybrid motif"/>
    <property type="match status" value="1"/>
</dbReference>
<accession>A0A6T1QXT6</accession>
<protein>
    <recommendedName>
        <fullName evidence="4">Protein Abitram</fullName>
    </recommendedName>
</protein>